<sequence length="88" mass="9597">MAGGWAEDGAVQKQIDDTVEDAIAQARSQLHHGESAEFCVECDEPIPLARRQALPGVIYCINCQEARDKQQSAASGINRRGSKDSQLR</sequence>
<feature type="region of interest" description="Disordered" evidence="5">
    <location>
        <begin position="69"/>
        <end position="88"/>
    </location>
</feature>
<evidence type="ECO:0000313" key="8">
    <source>
        <dbReference type="Proteomes" id="UP000242515"/>
    </source>
</evidence>
<protein>
    <submittedName>
        <fullName evidence="7">Phage/conjugal plasmid C-4 type zinc finger protein, TraR family</fullName>
    </submittedName>
</protein>
<organism evidence="7 8">
    <name type="scientific">Rosenbergiella nectarea</name>
    <dbReference type="NCBI Taxonomy" id="988801"/>
    <lineage>
        <taxon>Bacteria</taxon>
        <taxon>Pseudomonadati</taxon>
        <taxon>Pseudomonadota</taxon>
        <taxon>Gammaproteobacteria</taxon>
        <taxon>Enterobacterales</taxon>
        <taxon>Erwiniaceae</taxon>
        <taxon>Rosenbergiella</taxon>
    </lineage>
</organism>
<dbReference type="STRING" id="988801.SAMN05216522_107105"/>
<evidence type="ECO:0000256" key="5">
    <source>
        <dbReference type="SAM" id="MobiDB-lite"/>
    </source>
</evidence>
<evidence type="ECO:0000256" key="2">
    <source>
        <dbReference type="ARBA" id="ARBA00022771"/>
    </source>
</evidence>
<accession>A0A1H9JBM0</accession>
<feature type="domain" description="Zinc finger DksA/TraR C4-type" evidence="6">
    <location>
        <begin position="37"/>
        <end position="68"/>
    </location>
</feature>
<dbReference type="EMBL" id="FOGC01000007">
    <property type="protein sequence ID" value="SEQ84212.1"/>
    <property type="molecule type" value="Genomic_DNA"/>
</dbReference>
<dbReference type="AlphaFoldDB" id="A0A1H9JBM0"/>
<evidence type="ECO:0000256" key="4">
    <source>
        <dbReference type="PROSITE-ProRule" id="PRU00510"/>
    </source>
</evidence>
<dbReference type="Proteomes" id="UP000242515">
    <property type="component" value="Unassembled WGS sequence"/>
</dbReference>
<keyword evidence="8" id="KW-1185">Reference proteome</keyword>
<dbReference type="Gene3D" id="1.20.120.910">
    <property type="entry name" value="DksA, coiled-coil domain"/>
    <property type="match status" value="1"/>
</dbReference>
<evidence type="ECO:0000313" key="7">
    <source>
        <dbReference type="EMBL" id="SEQ84212.1"/>
    </source>
</evidence>
<proteinExistence type="predicted"/>
<evidence type="ECO:0000256" key="3">
    <source>
        <dbReference type="ARBA" id="ARBA00022833"/>
    </source>
</evidence>
<dbReference type="SUPFAM" id="SSF57716">
    <property type="entry name" value="Glucocorticoid receptor-like (DNA-binding domain)"/>
    <property type="match status" value="1"/>
</dbReference>
<feature type="zinc finger region" description="dksA C4-type" evidence="4">
    <location>
        <begin position="39"/>
        <end position="63"/>
    </location>
</feature>
<dbReference type="InterPro" id="IPR000962">
    <property type="entry name" value="Znf_DskA_TraR"/>
</dbReference>
<gene>
    <name evidence="7" type="ORF">SAMN05216522_107105</name>
</gene>
<evidence type="ECO:0000256" key="1">
    <source>
        <dbReference type="ARBA" id="ARBA00022723"/>
    </source>
</evidence>
<keyword evidence="2" id="KW-0863">Zinc-finger</keyword>
<reference evidence="8" key="1">
    <citation type="submission" date="2016-10" db="EMBL/GenBank/DDBJ databases">
        <authorList>
            <person name="Varghese N."/>
            <person name="Submissions S."/>
        </authorList>
    </citation>
    <scope>NUCLEOTIDE SEQUENCE [LARGE SCALE GENOMIC DNA]</scope>
    <source>
        <strain evidence="8">8N4</strain>
    </source>
</reference>
<name>A0A1H9JBM0_9GAMM</name>
<dbReference type="PANTHER" id="PTHR38777:SF1">
    <property type="entry name" value="DNAK SUPPRESSOR PROTEIN"/>
    <property type="match status" value="1"/>
</dbReference>
<dbReference type="GO" id="GO:0008270">
    <property type="term" value="F:zinc ion binding"/>
    <property type="evidence" value="ECO:0007669"/>
    <property type="project" value="UniProtKB-KW"/>
</dbReference>
<keyword evidence="3" id="KW-0862">Zinc</keyword>
<evidence type="ECO:0000259" key="6">
    <source>
        <dbReference type="Pfam" id="PF01258"/>
    </source>
</evidence>
<dbReference type="PANTHER" id="PTHR38777">
    <property type="entry name" value="FELS-2 PROPHAGE PROTEIN"/>
    <property type="match status" value="1"/>
</dbReference>
<dbReference type="NCBIfam" id="NF008243">
    <property type="entry name" value="PRK11019.1"/>
    <property type="match status" value="1"/>
</dbReference>
<dbReference type="GO" id="GO:1900378">
    <property type="term" value="P:positive regulation of secondary metabolite biosynthetic process"/>
    <property type="evidence" value="ECO:0007669"/>
    <property type="project" value="TreeGrafter"/>
</dbReference>
<dbReference type="Pfam" id="PF01258">
    <property type="entry name" value="zf-dskA_traR"/>
    <property type="match status" value="1"/>
</dbReference>
<dbReference type="RefSeq" id="WP_092676232.1">
    <property type="nucleotide sequence ID" value="NZ_FOGC01000007.1"/>
</dbReference>
<keyword evidence="1" id="KW-0479">Metal-binding</keyword>
<dbReference type="OrthoDB" id="962301at2"/>
<dbReference type="PROSITE" id="PS51128">
    <property type="entry name" value="ZF_DKSA_2"/>
    <property type="match status" value="1"/>
</dbReference>